<protein>
    <recommendedName>
        <fullName evidence="4">Secreted protein</fullName>
    </recommendedName>
</protein>
<reference evidence="2 3" key="1">
    <citation type="submission" date="2017-12" db="EMBL/GenBank/DDBJ databases">
        <title>Sequencing, de novo assembly and annotation of complete genome of a new Thraustochytrid species, strain FCC1311.</title>
        <authorList>
            <person name="Sedici K."/>
            <person name="Godart F."/>
            <person name="Aiese Cigliano R."/>
            <person name="Sanseverino W."/>
            <person name="Barakat M."/>
            <person name="Ortet P."/>
            <person name="Marechal E."/>
            <person name="Cagnac O."/>
            <person name="Amato A."/>
        </authorList>
    </citation>
    <scope>NUCLEOTIDE SEQUENCE [LARGE SCALE GENOMIC DNA]</scope>
</reference>
<dbReference type="EMBL" id="BEYU01000056">
    <property type="protein sequence ID" value="GBG29359.1"/>
    <property type="molecule type" value="Genomic_DNA"/>
</dbReference>
<evidence type="ECO:0000256" key="1">
    <source>
        <dbReference type="SAM" id="SignalP"/>
    </source>
</evidence>
<keyword evidence="3" id="KW-1185">Reference proteome</keyword>
<feature type="chain" id="PRO_5015324478" description="Secreted protein" evidence="1">
    <location>
        <begin position="24"/>
        <end position="299"/>
    </location>
</feature>
<accession>A0A2R5GG91</accession>
<evidence type="ECO:0000313" key="3">
    <source>
        <dbReference type="Proteomes" id="UP000241890"/>
    </source>
</evidence>
<organism evidence="2 3">
    <name type="scientific">Hondaea fermentalgiana</name>
    <dbReference type="NCBI Taxonomy" id="2315210"/>
    <lineage>
        <taxon>Eukaryota</taxon>
        <taxon>Sar</taxon>
        <taxon>Stramenopiles</taxon>
        <taxon>Bigyra</taxon>
        <taxon>Labyrinthulomycetes</taxon>
        <taxon>Thraustochytrida</taxon>
        <taxon>Thraustochytriidae</taxon>
        <taxon>Hondaea</taxon>
    </lineage>
</organism>
<name>A0A2R5GG91_9STRA</name>
<evidence type="ECO:0000313" key="2">
    <source>
        <dbReference type="EMBL" id="GBG29359.1"/>
    </source>
</evidence>
<comment type="caution">
    <text evidence="2">The sequence shown here is derived from an EMBL/GenBank/DDBJ whole genome shotgun (WGS) entry which is preliminary data.</text>
</comment>
<feature type="signal peptide" evidence="1">
    <location>
        <begin position="1"/>
        <end position="23"/>
    </location>
</feature>
<dbReference type="InParanoid" id="A0A2R5GG91"/>
<evidence type="ECO:0008006" key="4">
    <source>
        <dbReference type="Google" id="ProtNLM"/>
    </source>
</evidence>
<sequence>MKPTLAIALLASAGIAGIGAVDARETMLRGEESLESRDLGSNNRTNHPVCSEIVDEETGWWESRVQLRANYFTVESLVTDLDNYCTNYNDDPDACRDPSMRSSYTDLSEEELKASCIMMGSSDRRCVGNPCNQYNTGECTLQATAGRCVWLTKKQTNKANKYLGEKIYLGHGCYNNVCHAKAVGRGKLTDEECEDFSIPGVMDCTWCQGGKKYPELKGQGVGCQMTTARTTAKCAPVNNKNIDKSSIWEQLSNPKCQCSSTYTLCNAAVSEGDRGGSDAFILRYPRSSTPSPTPFSSSP</sequence>
<dbReference type="AlphaFoldDB" id="A0A2R5GG91"/>
<keyword evidence="1" id="KW-0732">Signal</keyword>
<gene>
    <name evidence="2" type="ORF">FCC1311_055812</name>
</gene>
<proteinExistence type="predicted"/>
<dbReference type="Proteomes" id="UP000241890">
    <property type="component" value="Unassembled WGS sequence"/>
</dbReference>